<proteinExistence type="predicted"/>
<dbReference type="Gene3D" id="2.60.120.260">
    <property type="entry name" value="Galactose-binding domain-like"/>
    <property type="match status" value="1"/>
</dbReference>
<evidence type="ECO:0000256" key="1">
    <source>
        <dbReference type="SAM" id="SignalP"/>
    </source>
</evidence>
<feature type="signal peptide" evidence="1">
    <location>
        <begin position="1"/>
        <end position="32"/>
    </location>
</feature>
<evidence type="ECO:0000259" key="2">
    <source>
        <dbReference type="Pfam" id="PF13229"/>
    </source>
</evidence>
<dbReference type="SUPFAM" id="SSF51126">
    <property type="entry name" value="Pectin lyase-like"/>
    <property type="match status" value="2"/>
</dbReference>
<reference evidence="4 5" key="1">
    <citation type="submission" date="2019-08" db="EMBL/GenBank/DDBJ databases">
        <title>Archangium and Cystobacter genomes.</title>
        <authorList>
            <person name="Chen I.-C.K."/>
            <person name="Wielgoss S."/>
        </authorList>
    </citation>
    <scope>NUCLEOTIDE SEQUENCE [LARGE SCALE GENOMIC DNA]</scope>
    <source>
        <strain evidence="4 5">Cbm 6</strain>
    </source>
</reference>
<feature type="domain" description="Right handed beta helix" evidence="2">
    <location>
        <begin position="510"/>
        <end position="590"/>
    </location>
</feature>
<dbReference type="SUPFAM" id="SSF50405">
    <property type="entry name" value="Actin-crosslinking proteins"/>
    <property type="match status" value="1"/>
</dbReference>
<feature type="domain" description="CBM6/CBM35/CBM36-like 1" evidence="3">
    <location>
        <begin position="39"/>
        <end position="204"/>
    </location>
</feature>
<dbReference type="EMBL" id="CP043494">
    <property type="protein sequence ID" value="WNG49145.1"/>
    <property type="molecule type" value="Genomic_DNA"/>
</dbReference>
<dbReference type="InterPro" id="IPR011050">
    <property type="entry name" value="Pectin_lyase_fold/virulence"/>
</dbReference>
<gene>
    <name evidence="4" type="ORF">F0U60_37300</name>
</gene>
<keyword evidence="1" id="KW-0732">Signal</keyword>
<dbReference type="InterPro" id="IPR010431">
    <property type="entry name" value="Fascin"/>
</dbReference>
<dbReference type="InterPro" id="IPR039448">
    <property type="entry name" value="Beta_helix"/>
</dbReference>
<dbReference type="Pfam" id="PF13229">
    <property type="entry name" value="Beta_helix"/>
    <property type="match status" value="1"/>
</dbReference>
<dbReference type="InterPro" id="IPR033801">
    <property type="entry name" value="CBM6-CBM35-CBM36-like_1"/>
</dbReference>
<keyword evidence="5" id="KW-1185">Reference proteome</keyword>
<dbReference type="RefSeq" id="WP_395806818.1">
    <property type="nucleotide sequence ID" value="NZ_CP043494.1"/>
</dbReference>
<dbReference type="Gene3D" id="2.160.20.10">
    <property type="entry name" value="Single-stranded right-handed beta-helix, Pectin lyase-like"/>
    <property type="match status" value="1"/>
</dbReference>
<dbReference type="PANTHER" id="PTHR10551:SF9">
    <property type="entry name" value="FASCIN-2"/>
    <property type="match status" value="1"/>
</dbReference>
<dbReference type="InterPro" id="IPR012334">
    <property type="entry name" value="Pectin_lyas_fold"/>
</dbReference>
<dbReference type="InterPro" id="IPR006626">
    <property type="entry name" value="PbH1"/>
</dbReference>
<feature type="chain" id="PRO_5047235183" evidence="1">
    <location>
        <begin position="33"/>
        <end position="740"/>
    </location>
</feature>
<dbReference type="Gene3D" id="2.80.10.50">
    <property type="match status" value="1"/>
</dbReference>
<sequence length="740" mass="76957">MKAKTPMRAFFQIHYILVVASTLLCVGGRAHASVGATTPFVSYEAEAGKVGGGASISSLTSPPTSQYSSPELEASGHAYVRLTGNGHYVQWVNNTGKNITAINVRASIPDAPNGGGITATLNLYVNGVFRQALTLSSKQTWLYEGNNNYQGNNQNPADGAPRVFFDDMHTFITGAAVPPGATISLQKDPENTASFYHIDVVDLEDPPPPLTQPANSLSITSCGAVANDSSVDNSAAIQNCINAAQAQGKSVWIPVGTFYVRTTGGLNATGITIQGAGMWYSTIYRNMPLPNANPLGAIFNLTSCTVRNFALDSNAPSRAVVDGCGGGMDTTGTNWLADSIWTQHTMSGFWASGTGGTVQNCRLTSIWADGFNLNNVSLTGTVGNNLTGRNNFVRGTGDDAIAINSVDYNGDQHYTPMSNATLINNTSIAPWGGKGIGIYGGSGHLVQDNYISDTARYVGLGVMKFGVNGSDLLSGTVTGNTVVRSGGNGFVQQQPALHIGNGGDGQNVGTVANVTVSGNTVIDSLYNGVGFSTSSNILFENNTIISPGLDGVVISPPFYPAPTGSATIRGNTVSGLESGRSPFLNYSNGFVATVTGNSWPDGSSRKLIPGTNVSLQAVSSGQYVCADDSGNSPLIANRTAVGPWETFTVVDAGNGNIALIAQVNGLYVCAEDYGNSPLIANRTAVGPWETFTEVDAGNGNIALRSQINGLYVSASNSGSGPLIANQTSVGPWETFVVQIR</sequence>
<evidence type="ECO:0000313" key="4">
    <source>
        <dbReference type="EMBL" id="WNG49145.1"/>
    </source>
</evidence>
<dbReference type="CDD" id="cd00257">
    <property type="entry name" value="beta-trefoil_FSCN-like"/>
    <property type="match status" value="1"/>
</dbReference>
<accession>A0ABY9X177</accession>
<organism evidence="4 5">
    <name type="scientific">Archangium minus</name>
    <dbReference type="NCBI Taxonomy" id="83450"/>
    <lineage>
        <taxon>Bacteria</taxon>
        <taxon>Pseudomonadati</taxon>
        <taxon>Myxococcota</taxon>
        <taxon>Myxococcia</taxon>
        <taxon>Myxococcales</taxon>
        <taxon>Cystobacterineae</taxon>
        <taxon>Archangiaceae</taxon>
        <taxon>Archangium</taxon>
    </lineage>
</organism>
<protein>
    <submittedName>
        <fullName evidence="4">Coagulation factor 5/8 type domain-containing protein</fullName>
    </submittedName>
</protein>
<dbReference type="Pfam" id="PF22815">
    <property type="entry name" value="CatAgl_D1"/>
    <property type="match status" value="1"/>
</dbReference>
<evidence type="ECO:0000259" key="3">
    <source>
        <dbReference type="Pfam" id="PF22815"/>
    </source>
</evidence>
<name>A0ABY9X177_9BACT</name>
<dbReference type="PANTHER" id="PTHR10551">
    <property type="entry name" value="FASCIN"/>
    <property type="match status" value="1"/>
</dbReference>
<dbReference type="InterPro" id="IPR008999">
    <property type="entry name" value="Actin-crosslinking"/>
</dbReference>
<dbReference type="SMART" id="SM00710">
    <property type="entry name" value="PbH1"/>
    <property type="match status" value="7"/>
</dbReference>
<evidence type="ECO:0000313" key="5">
    <source>
        <dbReference type="Proteomes" id="UP001611383"/>
    </source>
</evidence>
<dbReference type="Proteomes" id="UP001611383">
    <property type="component" value="Chromosome"/>
</dbReference>